<keyword evidence="1" id="KW-0732">Signal</keyword>
<dbReference type="InterPro" id="IPR002591">
    <property type="entry name" value="Phosphodiest/P_Trfase"/>
</dbReference>
<dbReference type="GO" id="GO:0047400">
    <property type="term" value="F:phosphonoacetate hydrolase activity"/>
    <property type="evidence" value="ECO:0007669"/>
    <property type="project" value="UniProtKB-EC"/>
</dbReference>
<dbReference type="EMBL" id="CP036269">
    <property type="protein sequence ID" value="QDT44061.1"/>
    <property type="molecule type" value="Genomic_DNA"/>
</dbReference>
<dbReference type="OrthoDB" id="9779418at2"/>
<sequence length="459" mass="50372" precursor="true">MREKFVAFILALMVLFHLGTVSQAAEPHDDRCVILVSVDGLANFYLDDPLADMPTLRKLAKDGARADGGMICSFPTVTWPNHTTLVTGTTPAKHGVIGNNYLDRKSASSVAFIPDPLFDKDQIVKVPTIYDAAHRAGLVTAGIVWPATRNARTLDWTVPDMFGKEAWPKYGTPVWLDELRKAGLPVDLHGSWTGEKGGGVKRDWLYTRMTRHLFQNHPPNLLLIHLVEVDHVEHQYGPKTPEAYWSVSYADDRLRDIVEAVKLSPHRDKTTLVIASDHGFFPITKDIRPNVLLKQEGLLSKEKKQVYCLSQGGACMVYILDDANRAETIKNLKKKMAAVEGVQAVLDADEYTKLGQPTPEQDSHAPDLWLAAKSGYSFTNSDSGDDVVTPRKTPGGTHGYLPDQPDMLGSLVISGHGIKPGTKLGKIQSLDVAPTIARLLGVKLPTAQGKPLTPALQED</sequence>
<name>A0A517RJK3_9PLAN</name>
<dbReference type="SUPFAM" id="SSF53649">
    <property type="entry name" value="Alkaline phosphatase-like"/>
    <property type="match status" value="1"/>
</dbReference>
<protein>
    <submittedName>
        <fullName evidence="2">Phosphonoacetate hydrolase</fullName>
        <ecNumber evidence="2">3.11.1.2</ecNumber>
    </submittedName>
</protein>
<dbReference type="Proteomes" id="UP000317171">
    <property type="component" value="Chromosome"/>
</dbReference>
<gene>
    <name evidence="2" type="primary">phnA</name>
    <name evidence="2" type="ORF">Pan241w_41660</name>
</gene>
<keyword evidence="3" id="KW-1185">Reference proteome</keyword>
<proteinExistence type="predicted"/>
<dbReference type="CDD" id="cd16018">
    <property type="entry name" value="Enpp"/>
    <property type="match status" value="1"/>
</dbReference>
<dbReference type="RefSeq" id="WP_145219219.1">
    <property type="nucleotide sequence ID" value="NZ_CP036269.1"/>
</dbReference>
<feature type="chain" id="PRO_5022096285" evidence="1">
    <location>
        <begin position="25"/>
        <end position="459"/>
    </location>
</feature>
<evidence type="ECO:0000313" key="2">
    <source>
        <dbReference type="EMBL" id="QDT44061.1"/>
    </source>
</evidence>
<dbReference type="PANTHER" id="PTHR10151">
    <property type="entry name" value="ECTONUCLEOTIDE PYROPHOSPHATASE/PHOSPHODIESTERASE"/>
    <property type="match status" value="1"/>
</dbReference>
<dbReference type="EC" id="3.11.1.2" evidence="2"/>
<evidence type="ECO:0000256" key="1">
    <source>
        <dbReference type="SAM" id="SignalP"/>
    </source>
</evidence>
<dbReference type="Pfam" id="PF01663">
    <property type="entry name" value="Phosphodiest"/>
    <property type="match status" value="1"/>
</dbReference>
<dbReference type="Gene3D" id="3.40.720.10">
    <property type="entry name" value="Alkaline Phosphatase, subunit A"/>
    <property type="match status" value="1"/>
</dbReference>
<dbReference type="PANTHER" id="PTHR10151:SF120">
    <property type="entry name" value="BIS(5'-ADENOSYL)-TRIPHOSPHATASE"/>
    <property type="match status" value="1"/>
</dbReference>
<organism evidence="2 3">
    <name type="scientific">Gimesia alba</name>
    <dbReference type="NCBI Taxonomy" id="2527973"/>
    <lineage>
        <taxon>Bacteria</taxon>
        <taxon>Pseudomonadati</taxon>
        <taxon>Planctomycetota</taxon>
        <taxon>Planctomycetia</taxon>
        <taxon>Planctomycetales</taxon>
        <taxon>Planctomycetaceae</taxon>
        <taxon>Gimesia</taxon>
    </lineage>
</organism>
<feature type="signal peptide" evidence="1">
    <location>
        <begin position="1"/>
        <end position="24"/>
    </location>
</feature>
<dbReference type="AlphaFoldDB" id="A0A517RJK3"/>
<reference evidence="2 3" key="1">
    <citation type="submission" date="2019-02" db="EMBL/GenBank/DDBJ databases">
        <title>Deep-cultivation of Planctomycetes and their phenomic and genomic characterization uncovers novel biology.</title>
        <authorList>
            <person name="Wiegand S."/>
            <person name="Jogler M."/>
            <person name="Boedeker C."/>
            <person name="Pinto D."/>
            <person name="Vollmers J."/>
            <person name="Rivas-Marin E."/>
            <person name="Kohn T."/>
            <person name="Peeters S.H."/>
            <person name="Heuer A."/>
            <person name="Rast P."/>
            <person name="Oberbeckmann S."/>
            <person name="Bunk B."/>
            <person name="Jeske O."/>
            <person name="Meyerdierks A."/>
            <person name="Storesund J.E."/>
            <person name="Kallscheuer N."/>
            <person name="Luecker S."/>
            <person name="Lage O.M."/>
            <person name="Pohl T."/>
            <person name="Merkel B.J."/>
            <person name="Hornburger P."/>
            <person name="Mueller R.-W."/>
            <person name="Bruemmer F."/>
            <person name="Labrenz M."/>
            <person name="Spormann A.M."/>
            <person name="Op den Camp H."/>
            <person name="Overmann J."/>
            <person name="Amann R."/>
            <person name="Jetten M.S.M."/>
            <person name="Mascher T."/>
            <person name="Medema M.H."/>
            <person name="Devos D.P."/>
            <person name="Kaster A.-K."/>
            <person name="Ovreas L."/>
            <person name="Rohde M."/>
            <person name="Galperin M.Y."/>
            <person name="Jogler C."/>
        </authorList>
    </citation>
    <scope>NUCLEOTIDE SEQUENCE [LARGE SCALE GENOMIC DNA]</scope>
    <source>
        <strain evidence="2 3">Pan241w</strain>
    </source>
</reference>
<evidence type="ECO:0000313" key="3">
    <source>
        <dbReference type="Proteomes" id="UP000317171"/>
    </source>
</evidence>
<dbReference type="KEGG" id="gaz:Pan241w_41660"/>
<keyword evidence="2" id="KW-0378">Hydrolase</keyword>
<dbReference type="InterPro" id="IPR017850">
    <property type="entry name" value="Alkaline_phosphatase_core_sf"/>
</dbReference>
<accession>A0A517RJK3</accession>